<feature type="domain" description="HTH tetR-type" evidence="4">
    <location>
        <begin position="3"/>
        <end position="63"/>
    </location>
</feature>
<dbReference type="EMBL" id="JAHOEL010000001">
    <property type="protein sequence ID" value="MBV3391680.1"/>
    <property type="molecule type" value="Genomic_DNA"/>
</dbReference>
<dbReference type="Proteomes" id="UP001197492">
    <property type="component" value="Unassembled WGS sequence"/>
</dbReference>
<dbReference type="PANTHER" id="PTHR43479">
    <property type="entry name" value="ACREF/ENVCD OPERON REPRESSOR-RELATED"/>
    <property type="match status" value="1"/>
</dbReference>
<evidence type="ECO:0000259" key="4">
    <source>
        <dbReference type="PROSITE" id="PS50977"/>
    </source>
</evidence>
<keyword evidence="1 2" id="KW-0238">DNA-binding</keyword>
<dbReference type="GO" id="GO:0003677">
    <property type="term" value="F:DNA binding"/>
    <property type="evidence" value="ECO:0007669"/>
    <property type="project" value="UniProtKB-UniRule"/>
</dbReference>
<dbReference type="PROSITE" id="PS50977">
    <property type="entry name" value="HTH_TETR_2"/>
    <property type="match status" value="1"/>
</dbReference>
<organism evidence="5 7">
    <name type="scientific">Catenibacterium mitsuokai</name>
    <dbReference type="NCBI Taxonomy" id="100886"/>
    <lineage>
        <taxon>Bacteria</taxon>
        <taxon>Bacillati</taxon>
        <taxon>Bacillota</taxon>
        <taxon>Erysipelotrichia</taxon>
        <taxon>Erysipelotrichales</taxon>
        <taxon>Coprobacillaceae</taxon>
        <taxon>Catenibacterium</taxon>
    </lineage>
</organism>
<accession>A0AAW4MV61</accession>
<dbReference type="PANTHER" id="PTHR43479:SF11">
    <property type="entry name" value="ACREF_ENVCD OPERON REPRESSOR-RELATED"/>
    <property type="match status" value="1"/>
</dbReference>
<evidence type="ECO:0000313" key="5">
    <source>
        <dbReference type="EMBL" id="MBV3381684.1"/>
    </source>
</evidence>
<dbReference type="AlphaFoldDB" id="A0AAW4MV61"/>
<proteinExistence type="predicted"/>
<evidence type="ECO:0000313" key="7">
    <source>
        <dbReference type="Proteomes" id="UP001196408"/>
    </source>
</evidence>
<evidence type="ECO:0000256" key="2">
    <source>
        <dbReference type="PROSITE-ProRule" id="PRU00335"/>
    </source>
</evidence>
<name>A0AAW4MV61_9FIRM</name>
<feature type="transmembrane region" description="Helical" evidence="3">
    <location>
        <begin position="130"/>
        <end position="150"/>
    </location>
</feature>
<dbReference type="Pfam" id="PF00440">
    <property type="entry name" value="TetR_N"/>
    <property type="match status" value="1"/>
</dbReference>
<gene>
    <name evidence="5" type="ORF">KSV97_00255</name>
    <name evidence="6" type="ORF">KSW06_00095</name>
</gene>
<dbReference type="InterPro" id="IPR050624">
    <property type="entry name" value="HTH-type_Tx_Regulator"/>
</dbReference>
<keyword evidence="3" id="KW-0472">Membrane</keyword>
<keyword evidence="3" id="KW-1133">Transmembrane helix</keyword>
<dbReference type="RefSeq" id="WP_217746822.1">
    <property type="nucleotide sequence ID" value="NZ_JAHOEB010000001.1"/>
</dbReference>
<evidence type="ECO:0000313" key="6">
    <source>
        <dbReference type="EMBL" id="MBV3391680.1"/>
    </source>
</evidence>
<protein>
    <submittedName>
        <fullName evidence="5">TetR/AcrR family transcriptional regulator</fullName>
    </submittedName>
</protein>
<comment type="caution">
    <text evidence="5">The sequence shown here is derived from an EMBL/GenBank/DDBJ whole genome shotgun (WGS) entry which is preliminary data.</text>
</comment>
<keyword evidence="8" id="KW-1185">Reference proteome</keyword>
<reference evidence="5 8" key="1">
    <citation type="submission" date="2021-06" db="EMBL/GenBank/DDBJ databases">
        <title>Collection of gut derived symbiotic bacterial strains cultured from healthy donors.</title>
        <authorList>
            <person name="Lin H."/>
            <person name="Littmann E."/>
            <person name="Pamer E.G."/>
        </authorList>
    </citation>
    <scope>NUCLEOTIDE SEQUENCE</scope>
    <source>
        <strain evidence="6 8">MSK.21.70</strain>
        <strain evidence="5">MSK.21.82</strain>
    </source>
</reference>
<dbReference type="Proteomes" id="UP001196408">
    <property type="component" value="Unassembled WGS sequence"/>
</dbReference>
<evidence type="ECO:0000256" key="1">
    <source>
        <dbReference type="ARBA" id="ARBA00023125"/>
    </source>
</evidence>
<evidence type="ECO:0000256" key="3">
    <source>
        <dbReference type="SAM" id="Phobius"/>
    </source>
</evidence>
<dbReference type="InterPro" id="IPR001647">
    <property type="entry name" value="HTH_TetR"/>
</dbReference>
<keyword evidence="3" id="KW-0812">Transmembrane</keyword>
<feature type="DNA-binding region" description="H-T-H motif" evidence="2">
    <location>
        <begin position="26"/>
        <end position="45"/>
    </location>
</feature>
<dbReference type="EMBL" id="JAHOEF010000001">
    <property type="protein sequence ID" value="MBV3381684.1"/>
    <property type="molecule type" value="Genomic_DNA"/>
</dbReference>
<sequence length="172" mass="21116">MKKEAKKKLYESTVELLKESDYEDLTVGKICQNACLSRQSFYLYYHSKDEILKEIYFNLFKYTYLDKIEDKQYIESDDFIMKVIDVYEAHATIFITLEKWYYQDFLSQEKQRFLEEVSLREFNNPFIEKYFKYFMISFLTPLHYIMMGWLNGDKKESKQELQTIIKTFVYHK</sequence>
<evidence type="ECO:0000313" key="8">
    <source>
        <dbReference type="Proteomes" id="UP001197492"/>
    </source>
</evidence>